<evidence type="ECO:0000256" key="1">
    <source>
        <dbReference type="ARBA" id="ARBA00005898"/>
    </source>
</evidence>
<dbReference type="GO" id="GO:0005737">
    <property type="term" value="C:cytoplasm"/>
    <property type="evidence" value="ECO:0007669"/>
    <property type="project" value="UniProtKB-SubCell"/>
</dbReference>
<organism evidence="13 14">
    <name type="scientific">Candidatus Chaera renei</name>
    <dbReference type="NCBI Taxonomy" id="2506947"/>
    <lineage>
        <taxon>Bacteria</taxon>
        <taxon>Candidatus Saccharimonadota</taxon>
        <taxon>Candidatus Saccharimonadia</taxon>
        <taxon>Candidatus Saccharimonadales</taxon>
        <taxon>Candidatus Saccharimonadaceae</taxon>
        <taxon>Candidatus Chaera</taxon>
    </lineage>
</organism>
<comment type="PTM">
    <text evidence="9">Carboxylation is probably crucial for Mg(2+) binding and, consequently, for the gamma-phosphate positioning of ATP.</text>
</comment>
<dbReference type="CDD" id="cd01983">
    <property type="entry name" value="SIMIBI"/>
    <property type="match status" value="1"/>
</dbReference>
<dbReference type="GO" id="GO:0071555">
    <property type="term" value="P:cell wall organization"/>
    <property type="evidence" value="ECO:0007669"/>
    <property type="project" value="UniProtKB-KW"/>
</dbReference>
<comment type="caution">
    <text evidence="9">Lacks conserved residue(s) required for the propagation of feature annotation.</text>
</comment>
<evidence type="ECO:0000256" key="4">
    <source>
        <dbReference type="ARBA" id="ARBA00022741"/>
    </source>
</evidence>
<dbReference type="NCBIfam" id="NF001126">
    <property type="entry name" value="PRK00139.1-4"/>
    <property type="match status" value="1"/>
</dbReference>
<keyword evidence="5 9" id="KW-0067">ATP-binding</keyword>
<evidence type="ECO:0000256" key="9">
    <source>
        <dbReference type="HAMAP-Rule" id="MF_00208"/>
    </source>
</evidence>
<evidence type="ECO:0000256" key="6">
    <source>
        <dbReference type="ARBA" id="ARBA00022960"/>
    </source>
</evidence>
<comment type="similarity">
    <text evidence="1 9">Belongs to the MurCDEF family. MurE subfamily.</text>
</comment>
<evidence type="ECO:0000256" key="10">
    <source>
        <dbReference type="RuleBase" id="RU004135"/>
    </source>
</evidence>
<dbReference type="Proteomes" id="UP000289269">
    <property type="component" value="Unassembled WGS sequence"/>
</dbReference>
<dbReference type="InterPro" id="IPR004101">
    <property type="entry name" value="Mur_ligase_C"/>
</dbReference>
<dbReference type="InterPro" id="IPR005761">
    <property type="entry name" value="UDP-N-AcMur-Glu-dNH2Pim_ligase"/>
</dbReference>
<evidence type="ECO:0000256" key="7">
    <source>
        <dbReference type="ARBA" id="ARBA00022984"/>
    </source>
</evidence>
<dbReference type="InterPro" id="IPR036615">
    <property type="entry name" value="Mur_ligase_C_dom_sf"/>
</dbReference>
<name>A0A4Q0AIT6_9BACT</name>
<dbReference type="Pfam" id="PF08245">
    <property type="entry name" value="Mur_ligase_M"/>
    <property type="match status" value="1"/>
</dbReference>
<evidence type="ECO:0000313" key="13">
    <source>
        <dbReference type="EMBL" id="RWZ79429.1"/>
    </source>
</evidence>
<dbReference type="GO" id="GO:0008360">
    <property type="term" value="P:regulation of cell shape"/>
    <property type="evidence" value="ECO:0007669"/>
    <property type="project" value="UniProtKB-KW"/>
</dbReference>
<comment type="function">
    <text evidence="9">Catalyzes the addition of an amino acid to the nucleotide precursor UDP-N-acetylmuramoyl-L-alanyl-D-glutamate (UMAG) in the biosynthesis of bacterial cell-wall peptidoglycan.</text>
</comment>
<feature type="binding site" evidence="9">
    <location>
        <position position="126"/>
    </location>
    <ligand>
        <name>UDP-N-acetyl-alpha-D-muramoyl-L-alanyl-D-glutamate</name>
        <dbReference type="ChEBI" id="CHEBI:83900"/>
    </ligand>
</feature>
<dbReference type="Gene3D" id="3.90.190.20">
    <property type="entry name" value="Mur ligase, C-terminal domain"/>
    <property type="match status" value="1"/>
</dbReference>
<feature type="binding site" evidence="9">
    <location>
        <position position="163"/>
    </location>
    <ligand>
        <name>UDP-N-acetyl-alpha-D-muramoyl-L-alanyl-D-glutamate</name>
        <dbReference type="ChEBI" id="CHEBI:83900"/>
    </ligand>
</feature>
<keyword evidence="6 9" id="KW-0133">Cell shape</keyword>
<evidence type="ECO:0000256" key="5">
    <source>
        <dbReference type="ARBA" id="ARBA00022840"/>
    </source>
</evidence>
<comment type="pathway">
    <text evidence="9 10">Cell wall biogenesis; peptidoglycan biosynthesis.</text>
</comment>
<evidence type="ECO:0000256" key="3">
    <source>
        <dbReference type="ARBA" id="ARBA00022598"/>
    </source>
</evidence>
<dbReference type="UniPathway" id="UPA00219"/>
<dbReference type="GO" id="GO:0005524">
    <property type="term" value="F:ATP binding"/>
    <property type="evidence" value="ECO:0007669"/>
    <property type="project" value="UniProtKB-UniRule"/>
</dbReference>
<feature type="binding site" evidence="9">
    <location>
        <position position="27"/>
    </location>
    <ligand>
        <name>UDP-N-acetyl-alpha-D-muramoyl-L-alanyl-D-glutamate</name>
        <dbReference type="ChEBI" id="CHEBI:83900"/>
    </ligand>
</feature>
<evidence type="ECO:0000259" key="11">
    <source>
        <dbReference type="Pfam" id="PF02875"/>
    </source>
</evidence>
<feature type="binding site" evidence="9">
    <location>
        <begin position="84"/>
        <end position="90"/>
    </location>
    <ligand>
        <name>ATP</name>
        <dbReference type="ChEBI" id="CHEBI:30616"/>
    </ligand>
</feature>
<dbReference type="PANTHER" id="PTHR23135">
    <property type="entry name" value="MUR LIGASE FAMILY MEMBER"/>
    <property type="match status" value="1"/>
</dbReference>
<keyword evidence="9" id="KW-0460">Magnesium</keyword>
<keyword evidence="4 9" id="KW-0547">Nucleotide-binding</keyword>
<dbReference type="EC" id="6.3.2.-" evidence="9"/>
<dbReference type="NCBIfam" id="TIGR01085">
    <property type="entry name" value="murE"/>
    <property type="match status" value="1"/>
</dbReference>
<keyword evidence="9 10" id="KW-0132">Cell division</keyword>
<dbReference type="Gene3D" id="3.40.1190.10">
    <property type="entry name" value="Mur-like, catalytic domain"/>
    <property type="match status" value="1"/>
</dbReference>
<feature type="modified residue" description="N6-carboxylysine" evidence="9">
    <location>
        <position position="195"/>
    </location>
</feature>
<accession>A0A4Q0AIT6</accession>
<dbReference type="GO" id="GO:0051301">
    <property type="term" value="P:cell division"/>
    <property type="evidence" value="ECO:0007669"/>
    <property type="project" value="UniProtKB-KW"/>
</dbReference>
<comment type="cofactor">
    <cofactor evidence="9">
        <name>Mg(2+)</name>
        <dbReference type="ChEBI" id="CHEBI:18420"/>
    </cofactor>
</comment>
<dbReference type="AlphaFoldDB" id="A0A4Q0AIT6"/>
<evidence type="ECO:0000259" key="12">
    <source>
        <dbReference type="Pfam" id="PF08245"/>
    </source>
</evidence>
<dbReference type="SUPFAM" id="SSF53623">
    <property type="entry name" value="MurD-like peptide ligases, catalytic domain"/>
    <property type="match status" value="1"/>
</dbReference>
<dbReference type="HAMAP" id="MF_00208">
    <property type="entry name" value="MurE"/>
    <property type="match status" value="1"/>
</dbReference>
<comment type="subcellular location">
    <subcellularLocation>
        <location evidence="9 10">Cytoplasm</location>
    </subcellularLocation>
</comment>
<dbReference type="PANTHER" id="PTHR23135:SF4">
    <property type="entry name" value="UDP-N-ACETYLMURAMOYL-L-ALANYL-D-GLUTAMATE--2,6-DIAMINOPIMELATE LIGASE MURE HOMOLOG, CHLOROPLASTIC"/>
    <property type="match status" value="1"/>
</dbReference>
<comment type="caution">
    <text evidence="13">The sequence shown here is derived from an EMBL/GenBank/DDBJ whole genome shotgun (WGS) entry which is preliminary data.</text>
</comment>
<gene>
    <name evidence="9" type="primary">murE</name>
    <name evidence="13" type="ORF">EOT04_01790</name>
</gene>
<dbReference type="SUPFAM" id="SSF53244">
    <property type="entry name" value="MurD-like peptide ligases, peptide-binding domain"/>
    <property type="match status" value="1"/>
</dbReference>
<protein>
    <recommendedName>
        <fullName evidence="9">UDP-N-acetylmuramyl-tripeptide synthetase</fullName>
        <ecNumber evidence="9">6.3.2.-</ecNumber>
    </recommendedName>
    <alternativeName>
        <fullName evidence="9">UDP-MurNAc-tripeptide synthetase</fullName>
    </alternativeName>
</protein>
<keyword evidence="14" id="KW-1185">Reference proteome</keyword>
<dbReference type="GO" id="GO:0000287">
    <property type="term" value="F:magnesium ion binding"/>
    <property type="evidence" value="ECO:0007669"/>
    <property type="project" value="UniProtKB-UniRule"/>
</dbReference>
<dbReference type="Pfam" id="PF02875">
    <property type="entry name" value="Mur_ligase_C"/>
    <property type="match status" value="1"/>
</dbReference>
<dbReference type="InterPro" id="IPR018109">
    <property type="entry name" value="Folylpolyglutamate_synth_CS"/>
</dbReference>
<dbReference type="InterPro" id="IPR013221">
    <property type="entry name" value="Mur_ligase_cen"/>
</dbReference>
<sequence>MNCLADRPFSVLNEYSRFVIVRESMASERLKTASLKSRVKSALGWLPPGAKRRLLNFYHWLQALAANLRYRFPARSMRVVMITGTNGKTTTASYLLSVLKQAGFKTGAITTAYFETDGDRTVNDFNATVVHPMVLQRMLRKMRLKGVEFVVMEATSHALDQHRLWGIPAEMAVMTNLTQDHLDYHGDMENYAAAKARLFKRRPRFVVLNHDDGWFDYFNQFGAGEQKITYGTDPDAECRILSADLKKQGSRVKLEIDHQTRLTLNTALPGKFNVYNAVAAAAAAYLLHVDLSHIEQGIARLEGVPGRMEETAPGMPFSVLVDYAHTPDALKNLLETLKHLTKGRVILVFGACGDRDKAKRPEMGRIAAQLADRVFVTDEESYSEDPQAIRDMLVHGIKQEGGEAKTEEIADRRAAIEKAISIARPGDTVAVTGMGHERFRIINGERLPWNDAEVIRDILSNRTPAPDA</sequence>
<evidence type="ECO:0000256" key="2">
    <source>
        <dbReference type="ARBA" id="ARBA00022490"/>
    </source>
</evidence>
<proteinExistence type="inferred from homology"/>
<dbReference type="InterPro" id="IPR036565">
    <property type="entry name" value="Mur-like_cat_sf"/>
</dbReference>
<keyword evidence="8 9" id="KW-0961">Cell wall biogenesis/degradation</keyword>
<dbReference type="PROSITE" id="PS01011">
    <property type="entry name" value="FOLYLPOLYGLU_SYNT_1"/>
    <property type="match status" value="1"/>
</dbReference>
<evidence type="ECO:0000256" key="8">
    <source>
        <dbReference type="ARBA" id="ARBA00023316"/>
    </source>
</evidence>
<dbReference type="EMBL" id="SCKW01000013">
    <property type="protein sequence ID" value="RWZ79429.1"/>
    <property type="molecule type" value="Genomic_DNA"/>
</dbReference>
<evidence type="ECO:0000313" key="14">
    <source>
        <dbReference type="Proteomes" id="UP000289269"/>
    </source>
</evidence>
<feature type="binding site" evidence="9">
    <location>
        <position position="161"/>
    </location>
    <ligand>
        <name>UDP-N-acetyl-alpha-D-muramoyl-L-alanyl-D-glutamate</name>
        <dbReference type="ChEBI" id="CHEBI:83900"/>
    </ligand>
</feature>
<dbReference type="GO" id="GO:0004326">
    <property type="term" value="F:tetrahydrofolylpolyglutamate synthase activity"/>
    <property type="evidence" value="ECO:0007669"/>
    <property type="project" value="InterPro"/>
</dbReference>
<keyword evidence="3 9" id="KW-0436">Ligase</keyword>
<keyword evidence="2 9" id="KW-0963">Cytoplasm</keyword>
<keyword evidence="7 9" id="KW-0573">Peptidoglycan synthesis</keyword>
<keyword evidence="9 10" id="KW-0131">Cell cycle</keyword>
<feature type="binding site" evidence="9">
    <location>
        <position position="155"/>
    </location>
    <ligand>
        <name>UDP-N-acetyl-alpha-D-muramoyl-L-alanyl-D-glutamate</name>
        <dbReference type="ChEBI" id="CHEBI:83900"/>
    </ligand>
</feature>
<reference evidence="13" key="1">
    <citation type="submission" date="2019-01" db="EMBL/GenBank/DDBJ databases">
        <title>Genomic signatures and co-occurrence patterns of the ultra-small Saccharimodia (Patescibacteria phylum) suggest a symbiotic lifestyle.</title>
        <authorList>
            <person name="Lemos L."/>
            <person name="Medeiros J."/>
            <person name="Andreote F."/>
            <person name="Fernandes G."/>
            <person name="Varani A."/>
            <person name="Oliveira G."/>
            <person name="Pylro V."/>
        </authorList>
    </citation>
    <scope>NUCLEOTIDE SEQUENCE [LARGE SCALE GENOMIC DNA]</scope>
    <source>
        <strain evidence="13">AMD01</strain>
    </source>
</reference>
<dbReference type="GO" id="GO:0009252">
    <property type="term" value="P:peptidoglycan biosynthetic process"/>
    <property type="evidence" value="ECO:0007669"/>
    <property type="project" value="UniProtKB-UniRule"/>
</dbReference>
<feature type="domain" description="Mur ligase C-terminal" evidence="11">
    <location>
        <begin position="306"/>
        <end position="434"/>
    </location>
</feature>
<feature type="domain" description="Mur ligase central" evidence="12">
    <location>
        <begin position="82"/>
        <end position="284"/>
    </location>
</feature>